<dbReference type="PANTHER" id="PTHR23519">
    <property type="entry name" value="AUTOPHAGY-RELATED PROTEIN 22"/>
    <property type="match status" value="1"/>
</dbReference>
<dbReference type="OrthoDB" id="9768783at2"/>
<dbReference type="EMBL" id="FTOD01000007">
    <property type="protein sequence ID" value="SIS90819.1"/>
    <property type="molecule type" value="Genomic_DNA"/>
</dbReference>
<keyword evidence="9" id="KW-1185">Reference proteome</keyword>
<dbReference type="GO" id="GO:0022857">
    <property type="term" value="F:transmembrane transporter activity"/>
    <property type="evidence" value="ECO:0007669"/>
    <property type="project" value="InterPro"/>
</dbReference>
<evidence type="ECO:0000256" key="2">
    <source>
        <dbReference type="ARBA" id="ARBA00022448"/>
    </source>
</evidence>
<evidence type="ECO:0000259" key="7">
    <source>
        <dbReference type="PROSITE" id="PS50850"/>
    </source>
</evidence>
<feature type="transmembrane region" description="Helical" evidence="6">
    <location>
        <begin position="273"/>
        <end position="294"/>
    </location>
</feature>
<evidence type="ECO:0000256" key="5">
    <source>
        <dbReference type="ARBA" id="ARBA00023136"/>
    </source>
</evidence>
<dbReference type="InterPro" id="IPR050495">
    <property type="entry name" value="ATG22/LtaA_families"/>
</dbReference>
<keyword evidence="3 6" id="KW-0812">Transmembrane</keyword>
<keyword evidence="2" id="KW-0813">Transport</keyword>
<name>A0A1N7MY56_9BACL</name>
<feature type="transmembrane region" description="Helical" evidence="6">
    <location>
        <begin position="105"/>
        <end position="125"/>
    </location>
</feature>
<evidence type="ECO:0000256" key="6">
    <source>
        <dbReference type="SAM" id="Phobius"/>
    </source>
</evidence>
<evidence type="ECO:0000256" key="1">
    <source>
        <dbReference type="ARBA" id="ARBA00004651"/>
    </source>
</evidence>
<feature type="transmembrane region" description="Helical" evidence="6">
    <location>
        <begin position="392"/>
        <end position="411"/>
    </location>
</feature>
<evidence type="ECO:0000256" key="3">
    <source>
        <dbReference type="ARBA" id="ARBA00022692"/>
    </source>
</evidence>
<feature type="transmembrane region" description="Helical" evidence="6">
    <location>
        <begin position="238"/>
        <end position="261"/>
    </location>
</feature>
<feature type="domain" description="Major facilitator superfamily (MFS) profile" evidence="7">
    <location>
        <begin position="1"/>
        <end position="416"/>
    </location>
</feature>
<organism evidence="8 9">
    <name type="scientific">Kroppenstedtia eburnea</name>
    <dbReference type="NCBI Taxonomy" id="714067"/>
    <lineage>
        <taxon>Bacteria</taxon>
        <taxon>Bacillati</taxon>
        <taxon>Bacillota</taxon>
        <taxon>Bacilli</taxon>
        <taxon>Bacillales</taxon>
        <taxon>Thermoactinomycetaceae</taxon>
        <taxon>Kroppenstedtia</taxon>
    </lineage>
</organism>
<accession>A0A1N7MY56</accession>
<keyword evidence="5 6" id="KW-0472">Membrane</keyword>
<feature type="transmembrane region" description="Helical" evidence="6">
    <location>
        <begin position="146"/>
        <end position="166"/>
    </location>
</feature>
<proteinExistence type="predicted"/>
<dbReference type="Gene3D" id="1.20.1250.20">
    <property type="entry name" value="MFS general substrate transporter like domains"/>
    <property type="match status" value="1"/>
</dbReference>
<dbReference type="InterPro" id="IPR024671">
    <property type="entry name" value="Atg22-like"/>
</dbReference>
<gene>
    <name evidence="8" type="ORF">SAMN05421790_107115</name>
</gene>
<dbReference type="InterPro" id="IPR036259">
    <property type="entry name" value="MFS_trans_sf"/>
</dbReference>
<dbReference type="SUPFAM" id="SSF103473">
    <property type="entry name" value="MFS general substrate transporter"/>
    <property type="match status" value="1"/>
</dbReference>
<evidence type="ECO:0000313" key="9">
    <source>
        <dbReference type="Proteomes" id="UP000186795"/>
    </source>
</evidence>
<dbReference type="PROSITE" id="PS50850">
    <property type="entry name" value="MFS"/>
    <property type="match status" value="1"/>
</dbReference>
<comment type="subcellular location">
    <subcellularLocation>
        <location evidence="1">Cell membrane</location>
        <topology evidence="1">Multi-pass membrane protein</topology>
    </subcellularLocation>
</comment>
<feature type="transmembrane region" description="Helical" evidence="6">
    <location>
        <begin position="361"/>
        <end position="380"/>
    </location>
</feature>
<feature type="transmembrane region" description="Helical" evidence="6">
    <location>
        <begin position="80"/>
        <end position="99"/>
    </location>
</feature>
<feature type="transmembrane region" description="Helical" evidence="6">
    <location>
        <begin position="49"/>
        <end position="68"/>
    </location>
</feature>
<sequence length="440" mass="48606">MSNRKAVRAWVLYDWANSAYATTIMAAIMPIFYADVAGKGLDGATKTAYWGYTQSIALVFLVLLSPVLGAIADASHSKRAFLRFFTYMGVLSSILLVFVGEGNWLWASLLVLLGTLAFSGGNIFYDAFLTDLVPEEERDRVSSRGYAYGYIGGGLLLALNLAAIQFPEAFFLPDSLVATQLSFLSVGLWWFIFSIPFFRHVRDRETLPKSKLRPAALAATGIRSTWNTIRRLKRYPELLKFLIAFWFFSDGINTIIKMATIYGREIGIGQTDLIAALLITQFVGIPCTFFFGWVADRVGSMRTLISTLVIYLAIVILGYFMQTALHFYALAILVGTVQGGSQALSRSIFSRLVPVHRNAEFFGFFGLSGKFASIFGPFVFGLVGQLTGSSRFGIFSLAFFFIIGIIMLLTVKPEKGKQEAEAAWLEEVGGPYQSLKGNPS</sequence>
<protein>
    <submittedName>
        <fullName evidence="8">MFS transporter, UMF1 family</fullName>
    </submittedName>
</protein>
<evidence type="ECO:0000256" key="4">
    <source>
        <dbReference type="ARBA" id="ARBA00022989"/>
    </source>
</evidence>
<dbReference type="AlphaFoldDB" id="A0A1N7MY56"/>
<dbReference type="CDD" id="cd17482">
    <property type="entry name" value="MFS_YxiO_like"/>
    <property type="match status" value="1"/>
</dbReference>
<keyword evidence="4 6" id="KW-1133">Transmembrane helix</keyword>
<feature type="transmembrane region" description="Helical" evidence="6">
    <location>
        <begin position="178"/>
        <end position="198"/>
    </location>
</feature>
<reference evidence="9" key="1">
    <citation type="submission" date="2017-01" db="EMBL/GenBank/DDBJ databases">
        <authorList>
            <person name="Varghese N."/>
            <person name="Submissions S."/>
        </authorList>
    </citation>
    <scope>NUCLEOTIDE SEQUENCE [LARGE SCALE GENOMIC DNA]</scope>
    <source>
        <strain evidence="9">DSM 45196</strain>
    </source>
</reference>
<feature type="transmembrane region" description="Helical" evidence="6">
    <location>
        <begin position="12"/>
        <end position="34"/>
    </location>
</feature>
<feature type="transmembrane region" description="Helical" evidence="6">
    <location>
        <begin position="301"/>
        <end position="321"/>
    </location>
</feature>
<dbReference type="PANTHER" id="PTHR23519:SF1">
    <property type="entry name" value="AUTOPHAGY-RELATED PROTEIN 22"/>
    <property type="match status" value="1"/>
</dbReference>
<evidence type="ECO:0000313" key="8">
    <source>
        <dbReference type="EMBL" id="SIS90819.1"/>
    </source>
</evidence>
<dbReference type="InterPro" id="IPR020846">
    <property type="entry name" value="MFS_dom"/>
</dbReference>
<dbReference type="GO" id="GO:0005886">
    <property type="term" value="C:plasma membrane"/>
    <property type="evidence" value="ECO:0007669"/>
    <property type="project" value="UniProtKB-SubCell"/>
</dbReference>
<dbReference type="RefSeq" id="WP_076525335.1">
    <property type="nucleotide sequence ID" value="NZ_CP048103.1"/>
</dbReference>
<dbReference type="Pfam" id="PF11700">
    <property type="entry name" value="ATG22"/>
    <property type="match status" value="1"/>
</dbReference>
<dbReference type="Proteomes" id="UP000186795">
    <property type="component" value="Unassembled WGS sequence"/>
</dbReference>